<name>A0A178MPU7_9PROT</name>
<evidence type="ECO:0000256" key="4">
    <source>
        <dbReference type="ARBA" id="ARBA00023015"/>
    </source>
</evidence>
<dbReference type="OrthoDB" id="9797817at2"/>
<evidence type="ECO:0000256" key="2">
    <source>
        <dbReference type="ARBA" id="ARBA00022814"/>
    </source>
</evidence>
<dbReference type="AlphaFoldDB" id="A0A178MPU7"/>
<gene>
    <name evidence="6" type="primary">nusB</name>
    <name evidence="8" type="ORF">A6A05_12130</name>
</gene>
<comment type="function">
    <text evidence="6">Involved in transcription antitermination. Required for transcription of ribosomal RNA (rRNA) genes. Binds specifically to the boxA antiterminator sequence of the ribosomal RNA (rrn) operons.</text>
</comment>
<dbReference type="GO" id="GO:0031564">
    <property type="term" value="P:transcription antitermination"/>
    <property type="evidence" value="ECO:0007669"/>
    <property type="project" value="UniProtKB-KW"/>
</dbReference>
<feature type="domain" description="NusB/RsmB/TIM44" evidence="7">
    <location>
        <begin position="20"/>
        <end position="150"/>
    </location>
</feature>
<keyword evidence="3 6" id="KW-0694">RNA-binding</keyword>
<accession>A0A178MPU7</accession>
<reference evidence="8 9" key="1">
    <citation type="submission" date="2016-04" db="EMBL/GenBank/DDBJ databases">
        <title>Draft genome sequence of freshwater magnetotactic bacteria Magnetospirillum marisnigri SP-1 and Magnetospirillum moscoviense BB-1.</title>
        <authorList>
            <person name="Koziaeva V."/>
            <person name="Dziuba M.V."/>
            <person name="Ivanov T.M."/>
            <person name="Kuznetsov B."/>
            <person name="Grouzdev D.S."/>
        </authorList>
    </citation>
    <scope>NUCLEOTIDE SEQUENCE [LARGE SCALE GENOMIC DNA]</scope>
    <source>
        <strain evidence="8 9">BB-1</strain>
    </source>
</reference>
<dbReference type="Gene3D" id="1.10.940.10">
    <property type="entry name" value="NusB-like"/>
    <property type="match status" value="1"/>
</dbReference>
<dbReference type="GO" id="GO:0005829">
    <property type="term" value="C:cytosol"/>
    <property type="evidence" value="ECO:0007669"/>
    <property type="project" value="TreeGrafter"/>
</dbReference>
<dbReference type="STRING" id="1437059.A6A05_12130"/>
<comment type="caution">
    <text evidence="8">The sequence shown here is derived from an EMBL/GenBank/DDBJ whole genome shotgun (WGS) entry which is preliminary data.</text>
</comment>
<evidence type="ECO:0000313" key="8">
    <source>
        <dbReference type="EMBL" id="OAN50621.1"/>
    </source>
</evidence>
<dbReference type="Proteomes" id="UP000078543">
    <property type="component" value="Unassembled WGS sequence"/>
</dbReference>
<keyword evidence="4 6" id="KW-0805">Transcription regulation</keyword>
<dbReference type="HAMAP" id="MF_00073">
    <property type="entry name" value="NusB"/>
    <property type="match status" value="1"/>
</dbReference>
<dbReference type="EMBL" id="LWQU01000137">
    <property type="protein sequence ID" value="OAN50621.1"/>
    <property type="molecule type" value="Genomic_DNA"/>
</dbReference>
<evidence type="ECO:0000256" key="5">
    <source>
        <dbReference type="ARBA" id="ARBA00023163"/>
    </source>
</evidence>
<evidence type="ECO:0000256" key="6">
    <source>
        <dbReference type="HAMAP-Rule" id="MF_00073"/>
    </source>
</evidence>
<evidence type="ECO:0000256" key="1">
    <source>
        <dbReference type="ARBA" id="ARBA00005952"/>
    </source>
</evidence>
<keyword evidence="9" id="KW-1185">Reference proteome</keyword>
<dbReference type="InterPro" id="IPR035926">
    <property type="entry name" value="NusB-like_sf"/>
</dbReference>
<dbReference type="SUPFAM" id="SSF48013">
    <property type="entry name" value="NusB-like"/>
    <property type="match status" value="1"/>
</dbReference>
<protein>
    <recommendedName>
        <fullName evidence="6">Transcription antitermination protein NusB</fullName>
    </recommendedName>
    <alternativeName>
        <fullName evidence="6">Antitermination factor NusB</fullName>
    </alternativeName>
</protein>
<dbReference type="Pfam" id="PF01029">
    <property type="entry name" value="NusB"/>
    <property type="match status" value="1"/>
</dbReference>
<dbReference type="PANTHER" id="PTHR11078">
    <property type="entry name" value="N UTILIZATION SUBSTANCE PROTEIN B-RELATED"/>
    <property type="match status" value="1"/>
</dbReference>
<dbReference type="PANTHER" id="PTHR11078:SF3">
    <property type="entry name" value="ANTITERMINATION NUSB DOMAIN-CONTAINING PROTEIN"/>
    <property type="match status" value="1"/>
</dbReference>
<dbReference type="InterPro" id="IPR006027">
    <property type="entry name" value="NusB_RsmB_TIM44"/>
</dbReference>
<organism evidence="8 9">
    <name type="scientific">Magnetospirillum moscoviense</name>
    <dbReference type="NCBI Taxonomy" id="1437059"/>
    <lineage>
        <taxon>Bacteria</taxon>
        <taxon>Pseudomonadati</taxon>
        <taxon>Pseudomonadota</taxon>
        <taxon>Alphaproteobacteria</taxon>
        <taxon>Rhodospirillales</taxon>
        <taxon>Rhodospirillaceae</taxon>
        <taxon>Magnetospirillum</taxon>
    </lineage>
</organism>
<dbReference type="GO" id="GO:0003723">
    <property type="term" value="F:RNA binding"/>
    <property type="evidence" value="ECO:0007669"/>
    <property type="project" value="UniProtKB-UniRule"/>
</dbReference>
<dbReference type="RefSeq" id="WP_068500185.1">
    <property type="nucleotide sequence ID" value="NZ_LWQU01000137.1"/>
</dbReference>
<dbReference type="GO" id="GO:0006353">
    <property type="term" value="P:DNA-templated transcription termination"/>
    <property type="evidence" value="ECO:0007669"/>
    <property type="project" value="UniProtKB-UniRule"/>
</dbReference>
<dbReference type="NCBIfam" id="TIGR01951">
    <property type="entry name" value="nusB"/>
    <property type="match status" value="1"/>
</dbReference>
<evidence type="ECO:0000259" key="7">
    <source>
        <dbReference type="Pfam" id="PF01029"/>
    </source>
</evidence>
<sequence>MSKSPARSPNPGAARRSAGRLAAVQALYSMEIGDDSVAQALDHLRERVEGEPRGGMAQPDLDLATFLITGVAADGAELDRLIGAALTRDWTVDRLEAVLRAILRAGSLELKMRPQTPTRVAISEYVDVAHAFYSGPEPGLVNAVLDKVARAVRPDEFAKGGA</sequence>
<evidence type="ECO:0000256" key="3">
    <source>
        <dbReference type="ARBA" id="ARBA00022884"/>
    </source>
</evidence>
<dbReference type="InterPro" id="IPR011605">
    <property type="entry name" value="NusB_fam"/>
</dbReference>
<comment type="similarity">
    <text evidence="1 6">Belongs to the NusB family.</text>
</comment>
<keyword evidence="2 6" id="KW-0889">Transcription antitermination</keyword>
<proteinExistence type="inferred from homology"/>
<keyword evidence="5 6" id="KW-0804">Transcription</keyword>
<evidence type="ECO:0000313" key="9">
    <source>
        <dbReference type="Proteomes" id="UP000078543"/>
    </source>
</evidence>